<evidence type="ECO:0000256" key="2">
    <source>
        <dbReference type="ARBA" id="ARBA00023002"/>
    </source>
</evidence>
<dbReference type="InterPro" id="IPR002347">
    <property type="entry name" value="SDR_fam"/>
</dbReference>
<protein>
    <submittedName>
        <fullName evidence="3">Gluconate 5-dehydrogenase</fullName>
    </submittedName>
</protein>
<dbReference type="PRINTS" id="PR00081">
    <property type="entry name" value="GDHRDH"/>
</dbReference>
<dbReference type="EMBL" id="SMAD01000002">
    <property type="protein sequence ID" value="TCS88960.1"/>
    <property type="molecule type" value="Genomic_DNA"/>
</dbReference>
<accession>A0A4R3KWV5</accession>
<dbReference type="PROSITE" id="PS00061">
    <property type="entry name" value="ADH_SHORT"/>
    <property type="match status" value="1"/>
</dbReference>
<dbReference type="GO" id="GO:0016616">
    <property type="term" value="F:oxidoreductase activity, acting on the CH-OH group of donors, NAD or NADP as acceptor"/>
    <property type="evidence" value="ECO:0007669"/>
    <property type="project" value="TreeGrafter"/>
</dbReference>
<sequence>MTDLLTLDNKLALITGGGTGLGLGIARVFVKQGARVLITGRRETVLQQACLQLGPLASYAVSDITDFKTLPGFIAETEATAGSIDILVNNAGIHLKKDALDVTDDEFEQVIRTNQQAVFALSREVAKCMAERRRGSIIMISSMAAQYGLPKVIAYTAAKTAIEGMTRALAVEWSPKGIRVNCLAPGFIQTEMSSSALNNDPERKNKVLGRTPIGSLGDPEDVGYAAAFLASDAAKYLTGVVLPVDGGNSIGF</sequence>
<keyword evidence="4" id="KW-1185">Reference proteome</keyword>
<comment type="caution">
    <text evidence="3">The sequence shown here is derived from an EMBL/GenBank/DDBJ whole genome shotgun (WGS) entry which is preliminary data.</text>
</comment>
<gene>
    <name evidence="3" type="ORF">EDD80_102151</name>
</gene>
<dbReference type="PANTHER" id="PTHR42760">
    <property type="entry name" value="SHORT-CHAIN DEHYDROGENASES/REDUCTASES FAMILY MEMBER"/>
    <property type="match status" value="1"/>
</dbReference>
<comment type="similarity">
    <text evidence="1">Belongs to the short-chain dehydrogenases/reductases (SDR) family.</text>
</comment>
<evidence type="ECO:0000313" key="3">
    <source>
        <dbReference type="EMBL" id="TCS88960.1"/>
    </source>
</evidence>
<dbReference type="InterPro" id="IPR020904">
    <property type="entry name" value="Sc_DH/Rdtase_CS"/>
</dbReference>
<dbReference type="CDD" id="cd05233">
    <property type="entry name" value="SDR_c"/>
    <property type="match status" value="1"/>
</dbReference>
<dbReference type="FunFam" id="3.40.50.720:FF:000084">
    <property type="entry name" value="Short-chain dehydrogenase reductase"/>
    <property type="match status" value="1"/>
</dbReference>
<organism evidence="3 4">
    <name type="scientific">Anseongella ginsenosidimutans</name>
    <dbReference type="NCBI Taxonomy" id="496056"/>
    <lineage>
        <taxon>Bacteria</taxon>
        <taxon>Pseudomonadati</taxon>
        <taxon>Bacteroidota</taxon>
        <taxon>Sphingobacteriia</taxon>
        <taxon>Sphingobacteriales</taxon>
        <taxon>Sphingobacteriaceae</taxon>
        <taxon>Anseongella</taxon>
    </lineage>
</organism>
<dbReference type="PRINTS" id="PR00080">
    <property type="entry name" value="SDRFAMILY"/>
</dbReference>
<dbReference type="AlphaFoldDB" id="A0A4R3KWV5"/>
<name>A0A4R3KWV5_9SPHI</name>
<dbReference type="InterPro" id="IPR036291">
    <property type="entry name" value="NAD(P)-bd_dom_sf"/>
</dbReference>
<dbReference type="SUPFAM" id="SSF51735">
    <property type="entry name" value="NAD(P)-binding Rossmann-fold domains"/>
    <property type="match status" value="1"/>
</dbReference>
<evidence type="ECO:0000256" key="1">
    <source>
        <dbReference type="ARBA" id="ARBA00006484"/>
    </source>
</evidence>
<dbReference type="OrthoDB" id="597477at2"/>
<proteinExistence type="inferred from homology"/>
<dbReference type="RefSeq" id="WP_132128067.1">
    <property type="nucleotide sequence ID" value="NZ_CP042432.1"/>
</dbReference>
<keyword evidence="2" id="KW-0560">Oxidoreductase</keyword>
<dbReference type="Pfam" id="PF13561">
    <property type="entry name" value="adh_short_C2"/>
    <property type="match status" value="1"/>
</dbReference>
<evidence type="ECO:0000313" key="4">
    <source>
        <dbReference type="Proteomes" id="UP000295807"/>
    </source>
</evidence>
<dbReference type="Gene3D" id="3.40.50.720">
    <property type="entry name" value="NAD(P)-binding Rossmann-like Domain"/>
    <property type="match status" value="1"/>
</dbReference>
<dbReference type="NCBIfam" id="NF005559">
    <property type="entry name" value="PRK07231.1"/>
    <property type="match status" value="1"/>
</dbReference>
<reference evidence="3 4" key="1">
    <citation type="submission" date="2019-03" db="EMBL/GenBank/DDBJ databases">
        <title>Genomic Encyclopedia of Type Strains, Phase IV (KMG-IV): sequencing the most valuable type-strain genomes for metagenomic binning, comparative biology and taxonomic classification.</title>
        <authorList>
            <person name="Goeker M."/>
        </authorList>
    </citation>
    <scope>NUCLEOTIDE SEQUENCE [LARGE SCALE GENOMIC DNA]</scope>
    <source>
        <strain evidence="3 4">DSM 21100</strain>
    </source>
</reference>
<dbReference type="Proteomes" id="UP000295807">
    <property type="component" value="Unassembled WGS sequence"/>
</dbReference>
<dbReference type="PANTHER" id="PTHR42760:SF115">
    <property type="entry name" value="3-OXOACYL-[ACYL-CARRIER-PROTEIN] REDUCTASE FABG"/>
    <property type="match status" value="1"/>
</dbReference>